<feature type="domain" description="Pyrroline-5-carboxylate reductase catalytic N-terminal" evidence="6">
    <location>
        <begin position="7"/>
        <end position="94"/>
    </location>
</feature>
<evidence type="ECO:0000313" key="9">
    <source>
        <dbReference type="EMBL" id="WQH10605.1"/>
    </source>
</evidence>
<dbReference type="InterPro" id="IPR000304">
    <property type="entry name" value="Pyrroline-COOH_reductase"/>
</dbReference>
<name>A0A285VAK5_9GAMM</name>
<protein>
    <recommendedName>
        <fullName evidence="4">Pyrroline-5-carboxylate reductase</fullName>
        <shortName evidence="4">P5C reductase</shortName>
        <shortName evidence="4">P5CR</shortName>
        <ecNumber evidence="4">1.5.1.2</ecNumber>
    </recommendedName>
    <alternativeName>
        <fullName evidence="4">PCA reductase</fullName>
    </alternativeName>
</protein>
<dbReference type="SUPFAM" id="SSF51735">
    <property type="entry name" value="NAD(P)-binding Rossmann-fold domains"/>
    <property type="match status" value="1"/>
</dbReference>
<dbReference type="SUPFAM" id="SSF48179">
    <property type="entry name" value="6-phosphogluconate dehydrogenase C-terminal domain-like"/>
    <property type="match status" value="1"/>
</dbReference>
<gene>
    <name evidence="4" type="primary">proC</name>
    <name evidence="8" type="ORF">SAMN05421509_101167</name>
    <name evidence="9" type="ORF">SR908_08005</name>
</gene>
<dbReference type="EMBL" id="OBQJ01000001">
    <property type="protein sequence ID" value="SOC51162.1"/>
    <property type="molecule type" value="Genomic_DNA"/>
</dbReference>
<accession>A0A285VAK5</accession>
<dbReference type="Pfam" id="PF14748">
    <property type="entry name" value="P5CR_dimer"/>
    <property type="match status" value="1"/>
</dbReference>
<keyword evidence="4" id="KW-0028">Amino-acid biosynthesis</keyword>
<comment type="pathway">
    <text evidence="4">Amino-acid biosynthesis; L-proline biosynthesis; L-proline from L-glutamate 5-semialdehyde: step 1/1.</text>
</comment>
<dbReference type="Gene3D" id="3.40.50.720">
    <property type="entry name" value="NAD(P)-binding Rossmann-like Domain"/>
    <property type="match status" value="1"/>
</dbReference>
<evidence type="ECO:0000313" key="10">
    <source>
        <dbReference type="Proteomes" id="UP000219023"/>
    </source>
</evidence>
<dbReference type="RefSeq" id="WP_097021435.1">
    <property type="nucleotide sequence ID" value="NZ_CP140151.1"/>
</dbReference>
<dbReference type="InterPro" id="IPR008927">
    <property type="entry name" value="6-PGluconate_DH-like_C_sf"/>
</dbReference>
<proteinExistence type="inferred from homology"/>
<feature type="binding site" evidence="5">
    <location>
        <begin position="10"/>
        <end position="16"/>
    </location>
    <ligand>
        <name>NADP(+)</name>
        <dbReference type="ChEBI" id="CHEBI:58349"/>
    </ligand>
</feature>
<dbReference type="HAMAP" id="MF_01925">
    <property type="entry name" value="P5C_reductase"/>
    <property type="match status" value="1"/>
</dbReference>
<dbReference type="GO" id="GO:0004735">
    <property type="term" value="F:pyrroline-5-carboxylate reductase activity"/>
    <property type="evidence" value="ECO:0007669"/>
    <property type="project" value="UniProtKB-UniRule"/>
</dbReference>
<dbReference type="Proteomes" id="UP001321908">
    <property type="component" value="Chromosome"/>
</dbReference>
<dbReference type="AlphaFoldDB" id="A0A285VAK5"/>
<dbReference type="EC" id="1.5.1.2" evidence="4"/>
<keyword evidence="4" id="KW-0641">Proline biosynthesis</keyword>
<dbReference type="GO" id="GO:0005737">
    <property type="term" value="C:cytoplasm"/>
    <property type="evidence" value="ECO:0007669"/>
    <property type="project" value="UniProtKB-SubCell"/>
</dbReference>
<keyword evidence="2 4" id="KW-0521">NADP</keyword>
<comment type="subcellular location">
    <subcellularLocation>
        <location evidence="4">Cytoplasm</location>
    </subcellularLocation>
</comment>
<evidence type="ECO:0000313" key="11">
    <source>
        <dbReference type="Proteomes" id="UP001321908"/>
    </source>
</evidence>
<comment type="function">
    <text evidence="4">Catalyzes the reduction of 1-pyrroline-5-carboxylate (PCA) to L-proline.</text>
</comment>
<dbReference type="Pfam" id="PF03807">
    <property type="entry name" value="F420_oxidored"/>
    <property type="match status" value="1"/>
</dbReference>
<dbReference type="Gene3D" id="1.10.3730.10">
    <property type="entry name" value="ProC C-terminal domain-like"/>
    <property type="match status" value="1"/>
</dbReference>
<dbReference type="EMBL" id="CP140151">
    <property type="protein sequence ID" value="WQH10605.1"/>
    <property type="molecule type" value="Genomic_DNA"/>
</dbReference>
<evidence type="ECO:0000256" key="3">
    <source>
        <dbReference type="ARBA" id="ARBA00023002"/>
    </source>
</evidence>
<dbReference type="InterPro" id="IPR029036">
    <property type="entry name" value="P5CR_dimer"/>
</dbReference>
<keyword evidence="11" id="KW-1185">Reference proteome</keyword>
<dbReference type="OrthoDB" id="8418678at2"/>
<feature type="domain" description="Pyrroline-5-carboxylate reductase dimerisation" evidence="7">
    <location>
        <begin position="158"/>
        <end position="259"/>
    </location>
</feature>
<dbReference type="InterPro" id="IPR028939">
    <property type="entry name" value="P5C_Rdtase_cat_N"/>
</dbReference>
<keyword evidence="3 4" id="KW-0560">Oxidoreductase</keyword>
<comment type="similarity">
    <text evidence="1 4">Belongs to the pyrroline-5-carboxylate reductase family.</text>
</comment>
<dbReference type="Proteomes" id="UP000219023">
    <property type="component" value="Unassembled WGS sequence"/>
</dbReference>
<dbReference type="InterPro" id="IPR036291">
    <property type="entry name" value="NAD(P)-bd_dom_sf"/>
</dbReference>
<evidence type="ECO:0000256" key="1">
    <source>
        <dbReference type="ARBA" id="ARBA00005525"/>
    </source>
</evidence>
<evidence type="ECO:0000256" key="5">
    <source>
        <dbReference type="PIRSR" id="PIRSR000193-1"/>
    </source>
</evidence>
<evidence type="ECO:0000256" key="2">
    <source>
        <dbReference type="ARBA" id="ARBA00022857"/>
    </source>
</evidence>
<reference evidence="9 11" key="2">
    <citation type="submission" date="2023-11" db="EMBL/GenBank/DDBJ databases">
        <title>MicrobeMod: A computational toolkit for identifying prokaryotic methylation and restriction-modification with nanopore sequencing.</title>
        <authorList>
            <person name="Crits-Christoph A."/>
            <person name="Kang S.C."/>
            <person name="Lee H."/>
            <person name="Ostrov N."/>
        </authorList>
    </citation>
    <scope>NUCLEOTIDE SEQUENCE [LARGE SCALE GENOMIC DNA]</scope>
    <source>
        <strain evidence="9 11">ATCC 43984</strain>
    </source>
</reference>
<comment type="catalytic activity">
    <reaction evidence="4">
        <text>L-proline + NADP(+) = (S)-1-pyrroline-5-carboxylate + NADPH + 2 H(+)</text>
        <dbReference type="Rhea" id="RHEA:14109"/>
        <dbReference type="ChEBI" id="CHEBI:15378"/>
        <dbReference type="ChEBI" id="CHEBI:17388"/>
        <dbReference type="ChEBI" id="CHEBI:57783"/>
        <dbReference type="ChEBI" id="CHEBI:58349"/>
        <dbReference type="ChEBI" id="CHEBI:60039"/>
        <dbReference type="EC" id="1.5.1.2"/>
    </reaction>
</comment>
<comment type="catalytic activity">
    <reaction evidence="4">
        <text>L-proline + NAD(+) = (S)-1-pyrroline-5-carboxylate + NADH + 2 H(+)</text>
        <dbReference type="Rhea" id="RHEA:14105"/>
        <dbReference type="ChEBI" id="CHEBI:15378"/>
        <dbReference type="ChEBI" id="CHEBI:17388"/>
        <dbReference type="ChEBI" id="CHEBI:57540"/>
        <dbReference type="ChEBI" id="CHEBI:57945"/>
        <dbReference type="ChEBI" id="CHEBI:60039"/>
        <dbReference type="EC" id="1.5.1.2"/>
    </reaction>
</comment>
<dbReference type="PIRSF" id="PIRSF000193">
    <property type="entry name" value="Pyrrol-5-carb_rd"/>
    <property type="match status" value="1"/>
</dbReference>
<evidence type="ECO:0000313" key="8">
    <source>
        <dbReference type="EMBL" id="SOC51162.1"/>
    </source>
</evidence>
<dbReference type="PANTHER" id="PTHR11645">
    <property type="entry name" value="PYRROLINE-5-CARBOXYLATE REDUCTASE"/>
    <property type="match status" value="1"/>
</dbReference>
<evidence type="ECO:0000256" key="4">
    <source>
        <dbReference type="HAMAP-Rule" id="MF_01925"/>
    </source>
</evidence>
<dbReference type="PANTHER" id="PTHR11645:SF0">
    <property type="entry name" value="PYRROLINE-5-CARBOXYLATE REDUCTASE 3"/>
    <property type="match status" value="1"/>
</dbReference>
<sequence>MKQTPTLGILGGNGWLGSALGRAALTSGLIGPEQLVVTASRSGYHYDEWPKVTCVDSAEALLALADVVVISVRPEQFAEMNLSLEKRLVISLMAKVSVATLSQATGSQRIVRAMPNAAAAIGHSYTPWCATPDISEAERRWVHRLLSSCGPCDELDDESQIDYLTALTGSGPAFPALLADALISHAVAQGITEATARRSVLHTLSGASQLMLDNAAPPSELVKRFLDYGGTTTEGLNAMLQGGFRQAVHHGLDAAHDAALNEGSDAS</sequence>
<evidence type="ECO:0000259" key="7">
    <source>
        <dbReference type="Pfam" id="PF14748"/>
    </source>
</evidence>
<dbReference type="UniPathway" id="UPA00098">
    <property type="reaction ID" value="UER00361"/>
</dbReference>
<dbReference type="GO" id="GO:0055129">
    <property type="term" value="P:L-proline biosynthetic process"/>
    <property type="evidence" value="ECO:0007669"/>
    <property type="project" value="UniProtKB-UniRule"/>
</dbReference>
<keyword evidence="4" id="KW-0963">Cytoplasm</keyword>
<reference evidence="8 10" key="1">
    <citation type="submission" date="2017-08" db="EMBL/GenBank/DDBJ databases">
        <authorList>
            <person name="de Groot N.N."/>
        </authorList>
    </citation>
    <scope>NUCLEOTIDE SEQUENCE [LARGE SCALE GENOMIC DNA]</scope>
    <source>
        <strain evidence="8 10">USBA 855</strain>
    </source>
</reference>
<evidence type="ECO:0000259" key="6">
    <source>
        <dbReference type="Pfam" id="PF03807"/>
    </source>
</evidence>
<organism evidence="8 10">
    <name type="scientific">Chromohalobacter canadensis</name>
    <dbReference type="NCBI Taxonomy" id="141389"/>
    <lineage>
        <taxon>Bacteria</taxon>
        <taxon>Pseudomonadati</taxon>
        <taxon>Pseudomonadota</taxon>
        <taxon>Gammaproteobacteria</taxon>
        <taxon>Oceanospirillales</taxon>
        <taxon>Halomonadaceae</taxon>
        <taxon>Chromohalobacter</taxon>
    </lineage>
</organism>